<gene>
    <name evidence="3" type="ORF">F8O02_02785</name>
</gene>
<dbReference type="InterPro" id="IPR021421">
    <property type="entry name" value="DUF3071"/>
</dbReference>
<evidence type="ECO:0000313" key="3">
    <source>
        <dbReference type="EMBL" id="KAB1632812.1"/>
    </source>
</evidence>
<evidence type="ECO:0000313" key="4">
    <source>
        <dbReference type="Proteomes" id="UP000481339"/>
    </source>
</evidence>
<dbReference type="Pfam" id="PF11268">
    <property type="entry name" value="DUF3071"/>
    <property type="match status" value="1"/>
</dbReference>
<feature type="compositionally biased region" description="Basic and acidic residues" evidence="1">
    <location>
        <begin position="336"/>
        <end position="346"/>
    </location>
</feature>
<organism evidence="3 4">
    <name type="scientific">Pseudoclavibacter caeni</name>
    <dbReference type="NCBI Taxonomy" id="908846"/>
    <lineage>
        <taxon>Bacteria</taxon>
        <taxon>Bacillati</taxon>
        <taxon>Actinomycetota</taxon>
        <taxon>Actinomycetes</taxon>
        <taxon>Micrococcales</taxon>
        <taxon>Microbacteriaceae</taxon>
        <taxon>Pseudoclavibacter</taxon>
    </lineage>
</organism>
<dbReference type="Proteomes" id="UP000481339">
    <property type="component" value="Unassembled WGS sequence"/>
</dbReference>
<comment type="caution">
    <text evidence="3">The sequence shown here is derived from an EMBL/GenBank/DDBJ whole genome shotgun (WGS) entry which is preliminary data.</text>
</comment>
<evidence type="ECO:0000259" key="2">
    <source>
        <dbReference type="Pfam" id="PF11268"/>
    </source>
</evidence>
<feature type="domain" description="DUF3071" evidence="2">
    <location>
        <begin position="26"/>
        <end position="188"/>
    </location>
</feature>
<feature type="region of interest" description="Disordered" evidence="1">
    <location>
        <begin position="59"/>
        <end position="79"/>
    </location>
</feature>
<accession>A0A7C8BUL2</accession>
<feature type="compositionally biased region" description="Basic and acidic residues" evidence="1">
    <location>
        <begin position="258"/>
        <end position="275"/>
    </location>
</feature>
<evidence type="ECO:0000256" key="1">
    <source>
        <dbReference type="SAM" id="MobiDB-lite"/>
    </source>
</evidence>
<dbReference type="AlphaFoldDB" id="A0A7C8BUL2"/>
<dbReference type="OrthoDB" id="5180791at2"/>
<proteinExistence type="predicted"/>
<dbReference type="InterPro" id="IPR047682">
    <property type="entry name" value="SepH-like"/>
</dbReference>
<keyword evidence="4" id="KW-1185">Reference proteome</keyword>
<feature type="compositionally biased region" description="Basic and acidic residues" evidence="1">
    <location>
        <begin position="306"/>
        <end position="319"/>
    </location>
</feature>
<reference evidence="3 4" key="1">
    <citation type="submission" date="2019-09" db="EMBL/GenBank/DDBJ databases">
        <title>Phylogeny of genus Pseudoclavibacter and closely related genus.</title>
        <authorList>
            <person name="Li Y."/>
        </authorList>
    </citation>
    <scope>NUCLEOTIDE SEQUENCE [LARGE SCALE GENOMIC DNA]</scope>
    <source>
        <strain evidence="3 4">JCM 16921</strain>
    </source>
</reference>
<protein>
    <submittedName>
        <fullName evidence="3">DUF3071 domain-containing protein</fullName>
    </submittedName>
</protein>
<dbReference type="EMBL" id="WBKA01000002">
    <property type="protein sequence ID" value="KAB1632812.1"/>
    <property type="molecule type" value="Genomic_DNA"/>
</dbReference>
<sequence>MVAEWTRILRARRGSGSPGHEEALVRELKFVGTEDDLLLLVDPQGDQFAVPVTPELRQAIRTRRAPRPASGPRNPLPSPREVQALLRSGLAADQVADHFGVDIAYIEKFEAPVAAELDHMVELAQDVPLHFDEEGAETSTFGHIITHRLVTRGAEHTMWSSWREEDGRWTVQIAYTADGHDSKARWFFDPRRRQLTPANEEAEALSTAQDLQPVKVPRLRLVDAATTVDTFPLESETDAAEPASEEPRADPGESAVEMWERAARDEARHVAERVRGSSLVGRHGEDDGPAGDADVSLRGSLTRPAEPAERSARSGEESPRVPSETEDLLQALRRRHENDAVREPRGESPASTARLRVVSDEKPDAEAEDAQADADAAAPTPKTPHDHRGRRGRSSLPSWDEIVFGTKPHDDGR</sequence>
<feature type="region of interest" description="Disordered" evidence="1">
    <location>
        <begin position="227"/>
        <end position="413"/>
    </location>
</feature>
<dbReference type="NCBIfam" id="NF040712">
    <property type="entry name" value="SepH"/>
    <property type="match status" value="1"/>
</dbReference>
<name>A0A7C8BUL2_9MICO</name>